<dbReference type="InterPro" id="IPR047187">
    <property type="entry name" value="SF1_C_Upf1"/>
</dbReference>
<evidence type="ECO:0000256" key="2">
    <source>
        <dbReference type="ARBA" id="ARBA00022741"/>
    </source>
</evidence>
<evidence type="ECO:0000313" key="12">
    <source>
        <dbReference type="Proteomes" id="UP000054375"/>
    </source>
</evidence>
<keyword evidence="11" id="KW-0808">Transferase</keyword>
<evidence type="ECO:0000256" key="1">
    <source>
        <dbReference type="ARBA" id="ARBA00007913"/>
    </source>
</evidence>
<dbReference type="PANTHER" id="PTHR43788:SF8">
    <property type="entry name" value="DNA-BINDING PROTEIN SMUBP-2"/>
    <property type="match status" value="1"/>
</dbReference>
<dbReference type="Pfam" id="PF13086">
    <property type="entry name" value="AAA_11"/>
    <property type="match status" value="1"/>
</dbReference>
<dbReference type="GO" id="GO:0005524">
    <property type="term" value="F:ATP binding"/>
    <property type="evidence" value="ECO:0007669"/>
    <property type="project" value="UniProtKB-KW"/>
</dbReference>
<dbReference type="Gene3D" id="3.40.960.10">
    <property type="entry name" value="VSR Endonuclease"/>
    <property type="match status" value="1"/>
</dbReference>
<keyword evidence="4" id="KW-0347">Helicase</keyword>
<keyword evidence="12" id="KW-1185">Reference proteome</keyword>
<organism evidence="11 12">
    <name type="scientific">Streptomyces griseorubiginosus</name>
    <dbReference type="NCBI Taxonomy" id="67304"/>
    <lineage>
        <taxon>Bacteria</taxon>
        <taxon>Bacillati</taxon>
        <taxon>Actinomycetota</taxon>
        <taxon>Actinomycetes</taxon>
        <taxon>Kitasatosporales</taxon>
        <taxon>Streptomycetaceae</taxon>
        <taxon>Streptomyces</taxon>
    </lineage>
</organism>
<dbReference type="Pfam" id="PF13087">
    <property type="entry name" value="AAA_12"/>
    <property type="match status" value="1"/>
</dbReference>
<dbReference type="SUPFAM" id="SSF52980">
    <property type="entry name" value="Restriction endonuclease-like"/>
    <property type="match status" value="1"/>
</dbReference>
<keyword evidence="2" id="KW-0547">Nucleotide-binding</keyword>
<feature type="domain" description="Restriction endonuclease type II-like" evidence="10">
    <location>
        <begin position="1381"/>
        <end position="1474"/>
    </location>
</feature>
<evidence type="ECO:0000259" key="9">
    <source>
        <dbReference type="Pfam" id="PF13087"/>
    </source>
</evidence>
<keyword evidence="5" id="KW-0067">ATP-binding</keyword>
<keyword evidence="11" id="KW-0418">Kinase</keyword>
<dbReference type="InterPro" id="IPR049468">
    <property type="entry name" value="Restrct_endonuc-II-like_dom"/>
</dbReference>
<gene>
    <name evidence="11" type="ORF">AQJ54_40675</name>
</gene>
<dbReference type="InterPro" id="IPR050534">
    <property type="entry name" value="Coronavir_polyprotein_1ab"/>
</dbReference>
<dbReference type="GO" id="GO:0016787">
    <property type="term" value="F:hydrolase activity"/>
    <property type="evidence" value="ECO:0007669"/>
    <property type="project" value="UniProtKB-KW"/>
</dbReference>
<sequence>MARPAVRDGSDPKAVRDTRVLIDCLQELVRGAISKTIRDCAKYPETVWLAGAPDGTVRRAADADPRIMVVKHRPPQEAPRLPAILHGRVSADAAATAGPQPPGLIDNTPNDRQMADDQADAEENQPALESGSSEERKAYETWAGKWMRWSQEELAAEPQRRLHRQLYRMAKKIEQDSDTFEVVLAVGLLQLGAARPSARVRRHIVTTPVTLTVEPASINVTVSLVPEHPGRLEDTDFLSESDGYTSELLGVVRSAVEDVPFHPLSDRAAQAVRSWAQRAFGVDHVLPFDPTTGQHPDLTAEPQSRSLHLAPALILREHSQRSVLGFYESIARALKRPGAQAPLGLAQLLYDLEPEHRTAWGSRSGSVPPALGPDPLFPMVTNAAQRDVLDRLQRDTSVVVQGPPGTGKTHTISNLIAALLADGKRVLVTSAKSQALNVLRDQLPSKLRSMCVIQGDQWQGGSSDLSESLGALAHLNATTNLDRLQQRIDDQQTQRHQLMAEQARLQDRLRQVREVEWYEHPEVAPGYRGRLDDIVQAVEHGAAEYQWLPPLDVQAPQAPPLTTDEAERLWLLVTQHGPGILDARIQYCPDPATLPDPTEVSRRITELEAAEESVGREPVTPLAQELADHGDARLTVLEGLLDRAQQALQRVGLSADPVSWQADTWSTRALQDGIAQRWQQLWDSIRNAAQRAQQTHDEIAAASFLEVEIPRLSESDEKELLIAGRNLEQHVLRTGKLNTRWPRPAVVKQARFLLEQCRVEGMAPAGREHITAVVRQLEMRAHARTLRGRWTGVGSAVDQDTTELMTSELLDRAVILQAIDTCVEVIRQVHATLLADGIQTPVTTAEQWGDIRQATAQARQLLHIRTATQRLEELLKSLPPPHPHGVEELQRAADAVAARDAQAYAQAVDALAAAYQREADRRETGKLFQCLAEAHPELTKDFAGDPLAPHWHSRFAVLPQAWAWRQAQDFLDTHLLPGREEQLEGELVQIQARLHDLVEQLVCDRAALHCVSRMTTKHKQALAAYASAVANAGQGTTEYGKRHQRHARSAMQTAQGAVPAWIMPLNQVAETISPEPDSFDVVIVDEASQVGLDGLLLLWLAPRIIVVGDDRQCAPFYSGSKHDRITQIFDERMAGLEPWQREGFDPKSNLYELLQSRFTEKIRLTEHFRCMPEIIKWSSMQFYPDNQLVLLRQHGSDRLPPLKVVHVPEGHCEGRRDKLINRPEAEAVVNELHRLTQDSAYADRSIGVIILRHGDQTRLVQDLVDQRIDISARERHSILVGTPEQFQGDQRDVILLSMVVDGANVIAATGRNHERRFNVAASRARDQMWLFHSLTIDQLSSKDLRRSLLTYMVSPPPPYTHPHQPAHVSADRHCAPFDSLFEQRVFLRIKERGYDVVPQWQVNGKRIDLVVTGGHGRLAVECDGSPHHSTPQQIHDDAERERELRRAGWTFWRIRSSAFALSPDEALEPLWERLTELGIHPRTVREPSIDDALTDMPWTPVGLAEAEPDEDADPYDGEPDEDSEEN</sequence>
<dbReference type="CDD" id="cd18808">
    <property type="entry name" value="SF1_C_Upf1"/>
    <property type="match status" value="1"/>
</dbReference>
<dbReference type="Proteomes" id="UP000054375">
    <property type="component" value="Unassembled WGS sequence"/>
</dbReference>
<dbReference type="InterPro" id="IPR041677">
    <property type="entry name" value="DNA2/NAM7_AAA_11"/>
</dbReference>
<dbReference type="InterPro" id="IPR011335">
    <property type="entry name" value="Restrct_endonuc-II-like"/>
</dbReference>
<keyword evidence="3" id="KW-0378">Hydrolase</keyword>
<feature type="domain" description="DNA2/NAM7 helicase-like C-terminal" evidence="9">
    <location>
        <begin position="1149"/>
        <end position="1330"/>
    </location>
</feature>
<dbReference type="InterPro" id="IPR041679">
    <property type="entry name" value="DNA2/NAM7-like_C"/>
</dbReference>
<evidence type="ECO:0000256" key="3">
    <source>
        <dbReference type="ARBA" id="ARBA00022801"/>
    </source>
</evidence>
<evidence type="ECO:0000256" key="5">
    <source>
        <dbReference type="ARBA" id="ARBA00022840"/>
    </source>
</evidence>
<dbReference type="PANTHER" id="PTHR43788">
    <property type="entry name" value="DNA2/NAM7 HELICASE FAMILY MEMBER"/>
    <property type="match status" value="1"/>
</dbReference>
<evidence type="ECO:0000259" key="8">
    <source>
        <dbReference type="Pfam" id="PF13086"/>
    </source>
</evidence>
<feature type="region of interest" description="Disordered" evidence="7">
    <location>
        <begin position="1486"/>
        <end position="1526"/>
    </location>
</feature>
<evidence type="ECO:0000256" key="6">
    <source>
        <dbReference type="SAM" id="Coils"/>
    </source>
</evidence>
<name>A0A101RN58_9ACTN</name>
<keyword evidence="6" id="KW-0175">Coiled coil</keyword>
<accession>A0A101RN58</accession>
<evidence type="ECO:0000256" key="4">
    <source>
        <dbReference type="ARBA" id="ARBA00022806"/>
    </source>
</evidence>
<comment type="similarity">
    <text evidence="1">Belongs to the DNA2/NAM7 helicase family.</text>
</comment>
<proteinExistence type="inferred from homology"/>
<dbReference type="EMBL" id="LMWV01000044">
    <property type="protein sequence ID" value="KUN58697.1"/>
    <property type="molecule type" value="Genomic_DNA"/>
</dbReference>
<dbReference type="InterPro" id="IPR027417">
    <property type="entry name" value="P-loop_NTPase"/>
</dbReference>
<dbReference type="Gene3D" id="3.40.50.300">
    <property type="entry name" value="P-loop containing nucleotide triphosphate hydrolases"/>
    <property type="match status" value="3"/>
</dbReference>
<dbReference type="GO" id="GO:0043139">
    <property type="term" value="F:5'-3' DNA helicase activity"/>
    <property type="evidence" value="ECO:0007669"/>
    <property type="project" value="TreeGrafter"/>
</dbReference>
<comment type="caution">
    <text evidence="11">The sequence shown here is derived from an EMBL/GenBank/DDBJ whole genome shotgun (WGS) entry which is preliminary data.</text>
</comment>
<dbReference type="GO" id="GO:0016301">
    <property type="term" value="F:kinase activity"/>
    <property type="evidence" value="ECO:0007669"/>
    <property type="project" value="UniProtKB-KW"/>
</dbReference>
<protein>
    <submittedName>
        <fullName evidence="11">Histidine kinase</fullName>
    </submittedName>
</protein>
<feature type="region of interest" description="Disordered" evidence="7">
    <location>
        <begin position="93"/>
        <end position="136"/>
    </location>
</feature>
<feature type="compositionally biased region" description="Acidic residues" evidence="7">
    <location>
        <begin position="1506"/>
        <end position="1526"/>
    </location>
</feature>
<reference evidence="11 12" key="1">
    <citation type="submission" date="2015-10" db="EMBL/GenBank/DDBJ databases">
        <title>Draft genome sequence of Streptomyces griseorubiginosus DSM 40469, type strain for the species Streptomyces griseorubiginosus.</title>
        <authorList>
            <person name="Ruckert C."/>
            <person name="Winkler A."/>
            <person name="Kalinowski J."/>
            <person name="Kampfer P."/>
            <person name="Glaeser S."/>
        </authorList>
    </citation>
    <scope>NUCLEOTIDE SEQUENCE [LARGE SCALE GENOMIC DNA]</scope>
    <source>
        <strain evidence="11 12">DSM 40469</strain>
    </source>
</reference>
<evidence type="ECO:0000256" key="7">
    <source>
        <dbReference type="SAM" id="MobiDB-lite"/>
    </source>
</evidence>
<feature type="coiled-coil region" evidence="6">
    <location>
        <begin position="474"/>
        <end position="515"/>
    </location>
</feature>
<dbReference type="Pfam" id="PF18741">
    <property type="entry name" value="MTES_1575"/>
    <property type="match status" value="1"/>
</dbReference>
<dbReference type="SUPFAM" id="SSF52540">
    <property type="entry name" value="P-loop containing nucleoside triphosphate hydrolases"/>
    <property type="match status" value="1"/>
</dbReference>
<feature type="domain" description="DNA2/NAM7 helicase helicase" evidence="8">
    <location>
        <begin position="382"/>
        <end position="508"/>
    </location>
</feature>
<evidence type="ECO:0000313" key="11">
    <source>
        <dbReference type="EMBL" id="KUN58697.1"/>
    </source>
</evidence>
<evidence type="ECO:0000259" key="10">
    <source>
        <dbReference type="Pfam" id="PF18741"/>
    </source>
</evidence>